<reference evidence="2 3" key="1">
    <citation type="journal article" date="2021" name="Elife">
        <title>Chloroplast acquisition without the gene transfer in kleptoplastic sea slugs, Plakobranchus ocellatus.</title>
        <authorList>
            <person name="Maeda T."/>
            <person name="Takahashi S."/>
            <person name="Yoshida T."/>
            <person name="Shimamura S."/>
            <person name="Takaki Y."/>
            <person name="Nagai Y."/>
            <person name="Toyoda A."/>
            <person name="Suzuki Y."/>
            <person name="Arimoto A."/>
            <person name="Ishii H."/>
            <person name="Satoh N."/>
            <person name="Nishiyama T."/>
            <person name="Hasebe M."/>
            <person name="Maruyama T."/>
            <person name="Minagawa J."/>
            <person name="Obokata J."/>
            <person name="Shigenobu S."/>
        </authorList>
    </citation>
    <scope>NUCLEOTIDE SEQUENCE [LARGE SCALE GENOMIC DNA]</scope>
</reference>
<dbReference type="Proteomes" id="UP000735302">
    <property type="component" value="Unassembled WGS sequence"/>
</dbReference>
<feature type="domain" description="C-type lectin" evidence="1">
    <location>
        <begin position="42"/>
        <end position="154"/>
    </location>
</feature>
<comment type="caution">
    <text evidence="2">The sequence shown here is derived from an EMBL/GenBank/DDBJ whole genome shotgun (WGS) entry which is preliminary data.</text>
</comment>
<dbReference type="InterPro" id="IPR001304">
    <property type="entry name" value="C-type_lectin-like"/>
</dbReference>
<evidence type="ECO:0000313" key="3">
    <source>
        <dbReference type="Proteomes" id="UP000735302"/>
    </source>
</evidence>
<dbReference type="CDD" id="cd00037">
    <property type="entry name" value="CLECT"/>
    <property type="match status" value="1"/>
</dbReference>
<keyword evidence="3" id="KW-1185">Reference proteome</keyword>
<evidence type="ECO:0000313" key="2">
    <source>
        <dbReference type="EMBL" id="GFO44266.1"/>
    </source>
</evidence>
<gene>
    <name evidence="2" type="ORF">PoB_007077100</name>
</gene>
<sequence length="159" mass="18117">MYLTDMSVPPILLLLGVLVGPSFQGMPMYWVSNVFPRSKSIYFLSKRITSISINRRNELCKSIGGYLVELDSREEQDFVNEFARAHSSSHAFTGANDIMLESTFVYYNSKKPMPALKWVFDNPNNWLGDEDCVLTMWFGLNDIDCLFGGQHICEVKLKG</sequence>
<dbReference type="EMBL" id="BLXT01007949">
    <property type="protein sequence ID" value="GFO44266.1"/>
    <property type="molecule type" value="Genomic_DNA"/>
</dbReference>
<organism evidence="2 3">
    <name type="scientific">Plakobranchus ocellatus</name>
    <dbReference type="NCBI Taxonomy" id="259542"/>
    <lineage>
        <taxon>Eukaryota</taxon>
        <taxon>Metazoa</taxon>
        <taxon>Spiralia</taxon>
        <taxon>Lophotrochozoa</taxon>
        <taxon>Mollusca</taxon>
        <taxon>Gastropoda</taxon>
        <taxon>Heterobranchia</taxon>
        <taxon>Euthyneura</taxon>
        <taxon>Panpulmonata</taxon>
        <taxon>Sacoglossa</taxon>
        <taxon>Placobranchoidea</taxon>
        <taxon>Plakobranchidae</taxon>
        <taxon>Plakobranchus</taxon>
    </lineage>
</organism>
<name>A0AAV4DK64_9GAST</name>
<protein>
    <submittedName>
        <fullName evidence="2">Histone-lysine N-methyltransferase SETMAR</fullName>
    </submittedName>
</protein>
<accession>A0AAV4DK64</accession>
<dbReference type="Gene3D" id="3.10.100.10">
    <property type="entry name" value="Mannose-Binding Protein A, subunit A"/>
    <property type="match status" value="1"/>
</dbReference>
<dbReference type="InterPro" id="IPR016187">
    <property type="entry name" value="CTDL_fold"/>
</dbReference>
<proteinExistence type="predicted"/>
<dbReference type="Pfam" id="PF00059">
    <property type="entry name" value="Lectin_C"/>
    <property type="match status" value="1"/>
</dbReference>
<dbReference type="SMART" id="SM00034">
    <property type="entry name" value="CLECT"/>
    <property type="match status" value="1"/>
</dbReference>
<dbReference type="InterPro" id="IPR016186">
    <property type="entry name" value="C-type_lectin-like/link_sf"/>
</dbReference>
<evidence type="ECO:0000259" key="1">
    <source>
        <dbReference type="PROSITE" id="PS50041"/>
    </source>
</evidence>
<dbReference type="SUPFAM" id="SSF56436">
    <property type="entry name" value="C-type lectin-like"/>
    <property type="match status" value="1"/>
</dbReference>
<dbReference type="AlphaFoldDB" id="A0AAV4DK64"/>
<dbReference type="PROSITE" id="PS50041">
    <property type="entry name" value="C_TYPE_LECTIN_2"/>
    <property type="match status" value="1"/>
</dbReference>